<feature type="binding site" evidence="7">
    <location>
        <position position="306"/>
    </location>
    <ligand>
        <name>NAD(+)</name>
        <dbReference type="ChEBI" id="CHEBI:57540"/>
    </ligand>
</feature>
<organism evidence="11 12">
    <name type="scientific">Nocardia stercoris</name>
    <dbReference type="NCBI Taxonomy" id="2483361"/>
    <lineage>
        <taxon>Bacteria</taxon>
        <taxon>Bacillati</taxon>
        <taxon>Actinomycetota</taxon>
        <taxon>Actinomycetes</taxon>
        <taxon>Mycobacteriales</taxon>
        <taxon>Nocardiaceae</taxon>
        <taxon>Nocardia</taxon>
    </lineage>
</organism>
<evidence type="ECO:0000256" key="9">
    <source>
        <dbReference type="RuleBase" id="RU004166"/>
    </source>
</evidence>
<evidence type="ECO:0000256" key="6">
    <source>
        <dbReference type="PIRSR" id="PIRSR001109-1"/>
    </source>
</evidence>
<evidence type="ECO:0000313" key="11">
    <source>
        <dbReference type="EMBL" id="RMI35113.1"/>
    </source>
</evidence>
<keyword evidence="2 5" id="KW-0554">One-carbon metabolism</keyword>
<dbReference type="PROSITE" id="PS00739">
    <property type="entry name" value="ADOHCYASE_2"/>
    <property type="match status" value="1"/>
</dbReference>
<evidence type="ECO:0000256" key="8">
    <source>
        <dbReference type="RuleBase" id="RU000548"/>
    </source>
</evidence>
<keyword evidence="12" id="KW-1185">Reference proteome</keyword>
<dbReference type="InterPro" id="IPR020082">
    <property type="entry name" value="S-Ado-L-homoCys_hydrolase_CS"/>
</dbReference>
<dbReference type="NCBIfam" id="TIGR00936">
    <property type="entry name" value="ahcY"/>
    <property type="match status" value="1"/>
</dbReference>
<proteinExistence type="inferred from homology"/>
<protein>
    <recommendedName>
        <fullName evidence="5">Adenosylhomocysteinase</fullName>
        <ecNumber evidence="5">3.13.2.1</ecNumber>
    </recommendedName>
    <alternativeName>
        <fullName evidence="5">S-adenosyl-L-homocysteine hydrolase</fullName>
        <shortName evidence="5">AdoHcyase</shortName>
    </alternativeName>
</protein>
<comment type="pathway">
    <text evidence="5 8">Amino-acid biosynthesis; L-homocysteine biosynthesis; L-homocysteine from S-adenosyl-L-homocysteine: step 1/1.</text>
</comment>
<feature type="binding site" evidence="7">
    <location>
        <position position="412"/>
    </location>
    <ligand>
        <name>NAD(+)</name>
        <dbReference type="ChEBI" id="CHEBI:57540"/>
    </ligand>
</feature>
<evidence type="ECO:0000256" key="7">
    <source>
        <dbReference type="PIRSR" id="PIRSR001109-2"/>
    </source>
</evidence>
<dbReference type="PANTHER" id="PTHR23420">
    <property type="entry name" value="ADENOSYLHOMOCYSTEINASE"/>
    <property type="match status" value="1"/>
</dbReference>
<evidence type="ECO:0000256" key="1">
    <source>
        <dbReference type="ARBA" id="ARBA00007122"/>
    </source>
</evidence>
<feature type="binding site" evidence="5 7">
    <location>
        <position position="301"/>
    </location>
    <ligand>
        <name>NAD(+)</name>
        <dbReference type="ChEBI" id="CHEBI:57540"/>
    </ligand>
</feature>
<dbReference type="GO" id="GO:0005829">
    <property type="term" value="C:cytosol"/>
    <property type="evidence" value="ECO:0007669"/>
    <property type="project" value="TreeGrafter"/>
</dbReference>
<dbReference type="Proteomes" id="UP000279275">
    <property type="component" value="Unassembled WGS sequence"/>
</dbReference>
<accession>A0A3M2LEW4</accession>
<comment type="cofactor">
    <cofactor evidence="5 7 8">
        <name>NAD(+)</name>
        <dbReference type="ChEBI" id="CHEBI:57540"/>
    </cofactor>
    <text evidence="5 7 8">Binds 1 NAD(+) per subunit.</text>
</comment>
<comment type="subcellular location">
    <subcellularLocation>
        <location evidence="5">Cytoplasm</location>
    </subcellularLocation>
</comment>
<dbReference type="InterPro" id="IPR036291">
    <property type="entry name" value="NAD(P)-bd_dom_sf"/>
</dbReference>
<dbReference type="InterPro" id="IPR042172">
    <property type="entry name" value="Adenosylhomocyst_ase-like_sf"/>
</dbReference>
<feature type="binding site" evidence="5">
    <location>
        <position position="336"/>
    </location>
    <ligand>
        <name>NAD(+)</name>
        <dbReference type="ChEBI" id="CHEBI:57540"/>
    </ligand>
</feature>
<evidence type="ECO:0000256" key="4">
    <source>
        <dbReference type="ARBA" id="ARBA00023027"/>
    </source>
</evidence>
<feature type="binding site" evidence="5 6">
    <location>
        <position position="214"/>
    </location>
    <ligand>
        <name>substrate</name>
    </ligand>
</feature>
<evidence type="ECO:0000256" key="3">
    <source>
        <dbReference type="ARBA" id="ARBA00022801"/>
    </source>
</evidence>
<comment type="caution">
    <text evidence="11">The sequence shown here is derived from an EMBL/GenBank/DDBJ whole genome shotgun (WGS) entry which is preliminary data.</text>
</comment>
<evidence type="ECO:0000256" key="2">
    <source>
        <dbReference type="ARBA" id="ARBA00022563"/>
    </source>
</evidence>
<dbReference type="Pfam" id="PF05221">
    <property type="entry name" value="AdoHcyase"/>
    <property type="match status" value="1"/>
</dbReference>
<feature type="binding site" evidence="5 6">
    <location>
        <position position="248"/>
    </location>
    <ligand>
        <name>substrate</name>
    </ligand>
</feature>
<dbReference type="SMART" id="SM00996">
    <property type="entry name" value="AdoHcyase"/>
    <property type="match status" value="1"/>
</dbReference>
<dbReference type="UniPathway" id="UPA00314">
    <property type="reaction ID" value="UER00076"/>
</dbReference>
<dbReference type="PIRSF" id="PIRSF001109">
    <property type="entry name" value="Ad_hcy_hydrolase"/>
    <property type="match status" value="1"/>
</dbReference>
<dbReference type="GO" id="GO:0006730">
    <property type="term" value="P:one-carbon metabolic process"/>
    <property type="evidence" value="ECO:0007669"/>
    <property type="project" value="UniProtKB-UniRule"/>
</dbReference>
<dbReference type="GO" id="GO:0071269">
    <property type="term" value="P:L-homocysteine biosynthetic process"/>
    <property type="evidence" value="ECO:0007669"/>
    <property type="project" value="UniProtKB-UniRule"/>
</dbReference>
<dbReference type="CDD" id="cd00401">
    <property type="entry name" value="SAHH"/>
    <property type="match status" value="1"/>
</dbReference>
<keyword evidence="3 5" id="KW-0378">Hydrolase</keyword>
<dbReference type="Gene3D" id="3.40.50.1480">
    <property type="entry name" value="Adenosylhomocysteinase-like"/>
    <property type="match status" value="1"/>
</dbReference>
<dbReference type="GO" id="GO:0033353">
    <property type="term" value="P:S-adenosylmethionine cycle"/>
    <property type="evidence" value="ECO:0007669"/>
    <property type="project" value="TreeGrafter"/>
</dbReference>
<evidence type="ECO:0000259" key="10">
    <source>
        <dbReference type="SMART" id="SM00997"/>
    </source>
</evidence>
<feature type="binding site" evidence="7">
    <location>
        <begin position="280"/>
        <end position="285"/>
    </location>
    <ligand>
        <name>NAD(+)</name>
        <dbReference type="ChEBI" id="CHEBI:57540"/>
    </ligand>
</feature>
<reference evidence="11 12" key="1">
    <citation type="submission" date="2018-10" db="EMBL/GenBank/DDBJ databases">
        <title>Isolation from cow dung.</title>
        <authorList>
            <person name="Ling L."/>
        </authorList>
    </citation>
    <scope>NUCLEOTIDE SEQUENCE [LARGE SCALE GENOMIC DNA]</scope>
    <source>
        <strain evidence="11 12">NEAU-LL90</strain>
    </source>
</reference>
<evidence type="ECO:0000313" key="12">
    <source>
        <dbReference type="Proteomes" id="UP000279275"/>
    </source>
</evidence>
<feature type="binding site" evidence="5">
    <location>
        <position position="249"/>
    </location>
    <ligand>
        <name>NAD(+)</name>
        <dbReference type="ChEBI" id="CHEBI:57540"/>
    </ligand>
</feature>
<dbReference type="HAMAP" id="MF_00563">
    <property type="entry name" value="AdoHcyase"/>
    <property type="match status" value="1"/>
</dbReference>
<keyword evidence="4 5" id="KW-0520">NAD</keyword>
<dbReference type="PROSITE" id="PS00738">
    <property type="entry name" value="ADOHCYASE_1"/>
    <property type="match status" value="1"/>
</dbReference>
<dbReference type="SUPFAM" id="SSF51735">
    <property type="entry name" value="NAD(P)-binding Rossmann-fold domains"/>
    <property type="match status" value="1"/>
</dbReference>
<dbReference type="SMART" id="SM00997">
    <property type="entry name" value="AdoHcyase_NAD"/>
    <property type="match status" value="1"/>
</dbReference>
<feature type="binding site" evidence="5 6">
    <location>
        <position position="244"/>
    </location>
    <ligand>
        <name>substrate</name>
    </ligand>
</feature>
<sequence length="491" mass="53655">MTTAVSSTPTAESRNGIDFKVADLSEAEFGRKEIRLAEHEMPGLMALRREYAEVRPLQGARISGSLHMTVQTAVLIETLVELGAEVRWASCNIFSTQDHAAAAVVVGPNGTVDEPKGVPVFAWKGETLEEYWWCTDQMLTWPGEPANMILDDGGDATMLVLRGAQFEKAGVVPPEDESHSAEYKVFLNLLRSTIAADNTKWTRIADSIKGVTEETTTGVLRLYQFAAAGELVFPAINVNDSVTKSKFDNKYGTRHSLVDGINRGTDVLIGGKKVLICGYGDVGKGCAESLKGQGARVQVTEIDPINALQALMDGFDVVTVEQAIGDADIVVTSTGNKDIITLDHMRAMKNQAILGNIGHFDNEIDMAALESSDATRLNIKPQVDLWTFPKSGKSIIVLSEGRLLNLGNATGHPSFVMSNSFSNQVIAQVELWTKPEEYDNEVYRLPKHLDEKVARIHVEALGGTLTKLTKDQAEYIGVDVDGPYKPEHYRY</sequence>
<dbReference type="Gene3D" id="3.40.50.720">
    <property type="entry name" value="NAD(P)-binding Rossmann-like Domain"/>
    <property type="match status" value="1"/>
</dbReference>
<dbReference type="Pfam" id="PF00670">
    <property type="entry name" value="AdoHcyase_NAD"/>
    <property type="match status" value="1"/>
</dbReference>
<feature type="binding site" evidence="5 7">
    <location>
        <position position="405"/>
    </location>
    <ligand>
        <name>NAD(+)</name>
        <dbReference type="ChEBI" id="CHEBI:57540"/>
    </ligand>
</feature>
<dbReference type="FunFam" id="3.40.50.720:FF:000004">
    <property type="entry name" value="Adenosylhomocysteinase"/>
    <property type="match status" value="1"/>
</dbReference>
<dbReference type="RefSeq" id="WP_122186087.1">
    <property type="nucleotide sequence ID" value="NZ_RFFH01000001.1"/>
</dbReference>
<dbReference type="InterPro" id="IPR015878">
    <property type="entry name" value="Ado_hCys_hydrolase_NAD-bd"/>
</dbReference>
<feature type="binding site" evidence="5 7">
    <location>
        <begin position="215"/>
        <end position="217"/>
    </location>
    <ligand>
        <name>NAD(+)</name>
        <dbReference type="ChEBI" id="CHEBI:57540"/>
    </ligand>
</feature>
<gene>
    <name evidence="5" type="primary">ahcY</name>
    <name evidence="11" type="ORF">EBN03_02020</name>
</gene>
<comment type="catalytic activity">
    <reaction evidence="5 8">
        <text>S-adenosyl-L-homocysteine + H2O = L-homocysteine + adenosine</text>
        <dbReference type="Rhea" id="RHEA:21708"/>
        <dbReference type="ChEBI" id="CHEBI:15377"/>
        <dbReference type="ChEBI" id="CHEBI:16335"/>
        <dbReference type="ChEBI" id="CHEBI:57856"/>
        <dbReference type="ChEBI" id="CHEBI:58199"/>
        <dbReference type="EC" id="3.13.2.1"/>
    </reaction>
</comment>
<comment type="similarity">
    <text evidence="1 5 9">Belongs to the adenosylhomocysteinase family.</text>
</comment>
<comment type="function">
    <text evidence="5">May play a key role in the regulation of the intracellular concentration of adenosylhomocysteine.</text>
</comment>
<feature type="domain" description="S-adenosyl-L-homocysteine hydrolase NAD binding" evidence="10">
    <location>
        <begin position="249"/>
        <end position="411"/>
    </location>
</feature>
<dbReference type="EMBL" id="RFFH01000001">
    <property type="protein sequence ID" value="RMI35113.1"/>
    <property type="molecule type" value="Genomic_DNA"/>
</dbReference>
<feature type="binding site" evidence="5 7">
    <location>
        <begin position="357"/>
        <end position="359"/>
    </location>
    <ligand>
        <name>NAD(+)</name>
        <dbReference type="ChEBI" id="CHEBI:57540"/>
    </ligand>
</feature>
<dbReference type="OrthoDB" id="9802717at2"/>
<dbReference type="EC" id="3.13.2.1" evidence="5"/>
<feature type="binding site" evidence="5 6">
    <location>
        <position position="152"/>
    </location>
    <ligand>
        <name>substrate</name>
    </ligand>
</feature>
<evidence type="ECO:0000256" key="5">
    <source>
        <dbReference type="HAMAP-Rule" id="MF_00563"/>
    </source>
</evidence>
<dbReference type="PANTHER" id="PTHR23420:SF0">
    <property type="entry name" value="ADENOSYLHOMOCYSTEINASE"/>
    <property type="match status" value="1"/>
</dbReference>
<dbReference type="SUPFAM" id="SSF52283">
    <property type="entry name" value="Formate/glycerate dehydrogenase catalytic domain-like"/>
    <property type="match status" value="1"/>
</dbReference>
<feature type="binding site" evidence="5">
    <location>
        <begin position="278"/>
        <end position="283"/>
    </location>
    <ligand>
        <name>NAD(+)</name>
        <dbReference type="ChEBI" id="CHEBI:57540"/>
    </ligand>
</feature>
<name>A0A3M2LEW4_9NOCA</name>
<dbReference type="GO" id="GO:0004013">
    <property type="term" value="F:adenosylhomocysteinase activity"/>
    <property type="evidence" value="ECO:0007669"/>
    <property type="project" value="UniProtKB-UniRule"/>
</dbReference>
<keyword evidence="5" id="KW-0963">Cytoplasm</keyword>
<dbReference type="NCBIfam" id="NF004005">
    <property type="entry name" value="PRK05476.2-3"/>
    <property type="match status" value="1"/>
</dbReference>
<feature type="binding site" evidence="5 6">
    <location>
        <position position="69"/>
    </location>
    <ligand>
        <name>substrate</name>
    </ligand>
</feature>
<dbReference type="AlphaFoldDB" id="A0A3M2LEW4"/>
<dbReference type="InterPro" id="IPR000043">
    <property type="entry name" value="Adenosylhomocysteinase-like"/>
</dbReference>